<feature type="transmembrane region" description="Helical" evidence="7">
    <location>
        <begin position="294"/>
        <end position="315"/>
    </location>
</feature>
<feature type="transmembrane region" description="Helical" evidence="7">
    <location>
        <begin position="106"/>
        <end position="130"/>
    </location>
</feature>
<dbReference type="EMBL" id="WMBA01000057">
    <property type="protein sequence ID" value="MTD57962.1"/>
    <property type="molecule type" value="Genomic_DNA"/>
</dbReference>
<feature type="transmembrane region" description="Helical" evidence="7">
    <location>
        <begin position="227"/>
        <end position="247"/>
    </location>
</feature>
<feature type="transmembrane region" description="Helical" evidence="7">
    <location>
        <begin position="193"/>
        <end position="215"/>
    </location>
</feature>
<evidence type="ECO:0000256" key="6">
    <source>
        <dbReference type="SAM" id="MobiDB-lite"/>
    </source>
</evidence>
<dbReference type="OrthoDB" id="9778875at2"/>
<feature type="transmembrane region" description="Helical" evidence="7">
    <location>
        <begin position="327"/>
        <end position="349"/>
    </location>
</feature>
<evidence type="ECO:0000313" key="9">
    <source>
        <dbReference type="EMBL" id="MTD57962.1"/>
    </source>
</evidence>
<feature type="region of interest" description="Disordered" evidence="6">
    <location>
        <begin position="1"/>
        <end position="30"/>
    </location>
</feature>
<dbReference type="PROSITE" id="PS50850">
    <property type="entry name" value="MFS"/>
    <property type="match status" value="1"/>
</dbReference>
<evidence type="ECO:0000256" key="5">
    <source>
        <dbReference type="ARBA" id="ARBA00023136"/>
    </source>
</evidence>
<keyword evidence="3 7" id="KW-0812">Transmembrane</keyword>
<dbReference type="InterPro" id="IPR011701">
    <property type="entry name" value="MFS"/>
</dbReference>
<dbReference type="SUPFAM" id="SSF103473">
    <property type="entry name" value="MFS general substrate transporter"/>
    <property type="match status" value="1"/>
</dbReference>
<evidence type="ECO:0000259" key="8">
    <source>
        <dbReference type="PROSITE" id="PS50850"/>
    </source>
</evidence>
<feature type="transmembrane region" description="Helical" evidence="7">
    <location>
        <begin position="356"/>
        <end position="373"/>
    </location>
</feature>
<protein>
    <submittedName>
        <fullName evidence="9">MFS transporter</fullName>
    </submittedName>
</protein>
<dbReference type="Pfam" id="PF07690">
    <property type="entry name" value="MFS_1"/>
    <property type="match status" value="1"/>
</dbReference>
<evidence type="ECO:0000256" key="2">
    <source>
        <dbReference type="ARBA" id="ARBA00022448"/>
    </source>
</evidence>
<reference evidence="9 10" key="1">
    <citation type="submission" date="2019-11" db="EMBL/GenBank/DDBJ databases">
        <title>Draft genome of Amycolatopsis RM579.</title>
        <authorList>
            <person name="Duangmal K."/>
            <person name="Mingma R."/>
        </authorList>
    </citation>
    <scope>NUCLEOTIDE SEQUENCE [LARGE SCALE GENOMIC DNA]</scope>
    <source>
        <strain evidence="9 10">RM579</strain>
    </source>
</reference>
<keyword evidence="10" id="KW-1185">Reference proteome</keyword>
<keyword evidence="2" id="KW-0813">Transport</keyword>
<feature type="transmembrane region" description="Helical" evidence="7">
    <location>
        <begin position="39"/>
        <end position="65"/>
    </location>
</feature>
<keyword evidence="5 7" id="KW-0472">Membrane</keyword>
<feature type="domain" description="Major facilitator superfamily (MFS) profile" evidence="8">
    <location>
        <begin position="40"/>
        <end position="468"/>
    </location>
</feature>
<name>A0A6N7Z0X1_9PSEU</name>
<evidence type="ECO:0000256" key="7">
    <source>
        <dbReference type="SAM" id="Phobius"/>
    </source>
</evidence>
<feature type="transmembrane region" description="Helical" evidence="7">
    <location>
        <begin position="445"/>
        <end position="463"/>
    </location>
</feature>
<dbReference type="GO" id="GO:0005886">
    <property type="term" value="C:plasma membrane"/>
    <property type="evidence" value="ECO:0007669"/>
    <property type="project" value="UniProtKB-SubCell"/>
</dbReference>
<feature type="transmembrane region" description="Helical" evidence="7">
    <location>
        <begin position="253"/>
        <end position="274"/>
    </location>
</feature>
<sequence length="473" mass="46477">MGSSRPPCRTGSRRGRRCGMTSPDAATATAGSGGVARKAVVAAAVLGLLMAAMDATVVGTMLPTVIHDVGGATRGGYAWLVSGFLLAQVAATPVTGWIADRIGSRVLMVAAAGAFLAASLLAGVAHSFVLLVVARVLHGAAAGALVVSSYVIVGRLYGPERRAAAQGLLSTVWGVAAVVGPVLGATITGAWGWRWVFLLNVPLCLLVAATVLFGLPGRASVNSTGRALFPAGEYSMLIGGAALILLALQASGLGLGVAGGIVAAVLGVVLLAGVRRSRGALLVSSALRATPSGAGAVATLGACMVMYATVTVLPVQLAARGTTTTGIAVIIGVAALGWVVASAVTGGMLNARGYRIPMTVGAILLVIGASGAALGILPWAVGAAVGLGTGAVTAAALALMQDQAPPRQLGVATSSATLLRNLGAAAGINGLAALSTSSGAAHNPAFWALTAVAVLLVLAPAATTPSRRTTVEY</sequence>
<comment type="caution">
    <text evidence="9">The sequence shown here is derived from an EMBL/GenBank/DDBJ whole genome shotgun (WGS) entry which is preliminary data.</text>
</comment>
<evidence type="ECO:0000256" key="4">
    <source>
        <dbReference type="ARBA" id="ARBA00022989"/>
    </source>
</evidence>
<comment type="subcellular location">
    <subcellularLocation>
        <location evidence="1">Cell inner membrane</location>
        <topology evidence="1">Multi-pass membrane protein</topology>
    </subcellularLocation>
</comment>
<feature type="compositionally biased region" description="Low complexity" evidence="6">
    <location>
        <begin position="1"/>
        <end position="10"/>
    </location>
</feature>
<dbReference type="Proteomes" id="UP000440096">
    <property type="component" value="Unassembled WGS sequence"/>
</dbReference>
<dbReference type="InterPro" id="IPR020846">
    <property type="entry name" value="MFS_dom"/>
</dbReference>
<evidence type="ECO:0000256" key="3">
    <source>
        <dbReference type="ARBA" id="ARBA00022692"/>
    </source>
</evidence>
<feature type="transmembrane region" description="Helical" evidence="7">
    <location>
        <begin position="77"/>
        <end position="99"/>
    </location>
</feature>
<dbReference type="InterPro" id="IPR036259">
    <property type="entry name" value="MFS_trans_sf"/>
</dbReference>
<dbReference type="Gene3D" id="1.20.1250.20">
    <property type="entry name" value="MFS general substrate transporter like domains"/>
    <property type="match status" value="2"/>
</dbReference>
<feature type="transmembrane region" description="Helical" evidence="7">
    <location>
        <begin position="136"/>
        <end position="156"/>
    </location>
</feature>
<feature type="compositionally biased region" description="Low complexity" evidence="6">
    <location>
        <begin position="18"/>
        <end position="30"/>
    </location>
</feature>
<dbReference type="AlphaFoldDB" id="A0A6N7Z0X1"/>
<keyword evidence="4 7" id="KW-1133">Transmembrane helix</keyword>
<feature type="transmembrane region" description="Helical" evidence="7">
    <location>
        <begin position="168"/>
        <end position="187"/>
    </location>
</feature>
<dbReference type="PANTHER" id="PTHR23501">
    <property type="entry name" value="MAJOR FACILITATOR SUPERFAMILY"/>
    <property type="match status" value="1"/>
</dbReference>
<accession>A0A6N7Z0X1</accession>
<evidence type="ECO:0000313" key="10">
    <source>
        <dbReference type="Proteomes" id="UP000440096"/>
    </source>
</evidence>
<organism evidence="9 10">
    <name type="scientific">Amycolatopsis pithecellobii</name>
    <dbReference type="NCBI Taxonomy" id="664692"/>
    <lineage>
        <taxon>Bacteria</taxon>
        <taxon>Bacillati</taxon>
        <taxon>Actinomycetota</taxon>
        <taxon>Actinomycetes</taxon>
        <taxon>Pseudonocardiales</taxon>
        <taxon>Pseudonocardiaceae</taxon>
        <taxon>Amycolatopsis</taxon>
    </lineage>
</organism>
<proteinExistence type="predicted"/>
<gene>
    <name evidence="9" type="ORF">GKO32_28855</name>
</gene>
<dbReference type="PANTHER" id="PTHR23501:SF191">
    <property type="entry name" value="VACUOLAR BASIC AMINO ACID TRANSPORTER 4"/>
    <property type="match status" value="1"/>
</dbReference>
<evidence type="ECO:0000256" key="1">
    <source>
        <dbReference type="ARBA" id="ARBA00004429"/>
    </source>
</evidence>
<dbReference type="GO" id="GO:0022857">
    <property type="term" value="F:transmembrane transporter activity"/>
    <property type="evidence" value="ECO:0007669"/>
    <property type="project" value="InterPro"/>
</dbReference>